<dbReference type="AlphaFoldDB" id="A0A8K0K337"/>
<evidence type="ECO:0000256" key="2">
    <source>
        <dbReference type="ARBA" id="ARBA00022525"/>
    </source>
</evidence>
<dbReference type="PANTHER" id="PTHR15283:SF5">
    <property type="entry name" value="NEUROBLASTOMA SUPPRESSOR OF TUMORIGENICITY 1"/>
    <property type="match status" value="1"/>
</dbReference>
<keyword evidence="9" id="KW-1185">Reference proteome</keyword>
<dbReference type="PANTHER" id="PTHR15283">
    <property type="entry name" value="GREMLIN 1"/>
    <property type="match status" value="1"/>
</dbReference>
<feature type="chain" id="PRO_5035479439" description="DAN domain-containing protein" evidence="6">
    <location>
        <begin position="25"/>
        <end position="451"/>
    </location>
</feature>
<comment type="caution">
    <text evidence="8">The sequence shown here is derived from an EMBL/GenBank/DDBJ whole genome shotgun (WGS) entry which is preliminary data.</text>
</comment>
<reference evidence="8" key="2">
    <citation type="submission" date="2017-10" db="EMBL/GenBank/DDBJ databases">
        <title>Ladona fulva Genome sequencing and assembly.</title>
        <authorList>
            <person name="Murali S."/>
            <person name="Richards S."/>
            <person name="Bandaranaike D."/>
            <person name="Bellair M."/>
            <person name="Blankenburg K."/>
            <person name="Chao H."/>
            <person name="Dinh H."/>
            <person name="Doddapaneni H."/>
            <person name="Dugan-Rocha S."/>
            <person name="Elkadiri S."/>
            <person name="Gnanaolivu R."/>
            <person name="Hernandez B."/>
            <person name="Skinner E."/>
            <person name="Javaid M."/>
            <person name="Lee S."/>
            <person name="Li M."/>
            <person name="Ming W."/>
            <person name="Munidasa M."/>
            <person name="Muniz J."/>
            <person name="Nguyen L."/>
            <person name="Hughes D."/>
            <person name="Osuji N."/>
            <person name="Pu L.-L."/>
            <person name="Puazo M."/>
            <person name="Qu C."/>
            <person name="Quiroz J."/>
            <person name="Raj R."/>
            <person name="Weissenberger G."/>
            <person name="Xin Y."/>
            <person name="Zou X."/>
            <person name="Han Y."/>
            <person name="Worley K."/>
            <person name="Muzny D."/>
            <person name="Gibbs R."/>
        </authorList>
    </citation>
    <scope>NUCLEOTIDE SEQUENCE</scope>
    <source>
        <strain evidence="8">Sampled in the wild</strain>
    </source>
</reference>
<dbReference type="GO" id="GO:0005615">
    <property type="term" value="C:extracellular space"/>
    <property type="evidence" value="ECO:0007669"/>
    <property type="project" value="TreeGrafter"/>
</dbReference>
<feature type="compositionally biased region" description="Basic and acidic residues" evidence="5">
    <location>
        <begin position="414"/>
        <end position="423"/>
    </location>
</feature>
<dbReference type="GO" id="GO:0009887">
    <property type="term" value="P:animal organ morphogenesis"/>
    <property type="evidence" value="ECO:0007669"/>
    <property type="project" value="TreeGrafter"/>
</dbReference>
<dbReference type="InterPro" id="IPR004133">
    <property type="entry name" value="DAN_dom"/>
</dbReference>
<evidence type="ECO:0000256" key="5">
    <source>
        <dbReference type="SAM" id="MobiDB-lite"/>
    </source>
</evidence>
<feature type="compositionally biased region" description="Low complexity" evidence="5">
    <location>
        <begin position="346"/>
        <end position="359"/>
    </location>
</feature>
<evidence type="ECO:0000313" key="8">
    <source>
        <dbReference type="EMBL" id="KAG8225088.1"/>
    </source>
</evidence>
<feature type="signal peptide" evidence="6">
    <location>
        <begin position="1"/>
        <end position="24"/>
    </location>
</feature>
<dbReference type="Gene3D" id="2.10.90.10">
    <property type="entry name" value="Cystine-knot cytokines"/>
    <property type="match status" value="1"/>
</dbReference>
<protein>
    <recommendedName>
        <fullName evidence="7">DAN domain-containing protein</fullName>
    </recommendedName>
</protein>
<proteinExistence type="predicted"/>
<dbReference type="Pfam" id="PF03045">
    <property type="entry name" value="DAN"/>
    <property type="match status" value="1"/>
</dbReference>
<accession>A0A8K0K337</accession>
<dbReference type="GO" id="GO:0048018">
    <property type="term" value="F:receptor ligand activity"/>
    <property type="evidence" value="ECO:0007669"/>
    <property type="project" value="TreeGrafter"/>
</dbReference>
<keyword evidence="2" id="KW-0964">Secreted</keyword>
<sequence length="451" mass="47607">MAGSGNFFRCLPLFLLALWPQSAATHREHKVHNIVLYPDKHSWCQTTPIKQVVGGVAGNAVEGGVGGGEGGSGDGGAVGGGGDCESVEIDNHVCVGACFSYTIPRTLPSSPGDAIKPYCDSCQPSAVTWKEVTLECVGGGGNEDDTTLGGKAVPRPRLTVVRRVQVITNCSCSACDVADPTHHNPAQHPSHPHHPSVHPEGAPNPLHHTDEQLRVPHPAPASADGASSDSRPLSPLLVPNRHHHHHHHHRQHHHTGASPPVEFPLPPPSLTESAHPQEIPKGKSAHEVPELMDLMRETHERKASGGGVVSPRRIEPADALLGDAEWGGPEREERLRNLLGRLVAPGSAEAAEGGPEGSSTLTKRLDTEARVRVDAAMLRRVLATQKAGGGASVSEAVAGGADPTLEVAPNSLRPARDGAEMSYHDNPSPGSPAEESGRKRVEKEEGEEEEF</sequence>
<evidence type="ECO:0000256" key="4">
    <source>
        <dbReference type="ARBA" id="ARBA00023157"/>
    </source>
</evidence>
<dbReference type="GO" id="GO:0036122">
    <property type="term" value="F:BMP binding"/>
    <property type="evidence" value="ECO:0007669"/>
    <property type="project" value="TreeGrafter"/>
</dbReference>
<evidence type="ECO:0000256" key="1">
    <source>
        <dbReference type="ARBA" id="ARBA00004613"/>
    </source>
</evidence>
<evidence type="ECO:0000313" key="9">
    <source>
        <dbReference type="Proteomes" id="UP000792457"/>
    </source>
</evidence>
<feature type="region of interest" description="Disordered" evidence="5">
    <location>
        <begin position="385"/>
        <end position="451"/>
    </location>
</feature>
<dbReference type="GO" id="GO:0038098">
    <property type="term" value="P:sequestering of BMP from receptor via BMP binding"/>
    <property type="evidence" value="ECO:0007669"/>
    <property type="project" value="TreeGrafter"/>
</dbReference>
<gene>
    <name evidence="8" type="ORF">J437_LFUL000067</name>
</gene>
<feature type="compositionally biased region" description="Low complexity" evidence="5">
    <location>
        <begin position="392"/>
        <end position="401"/>
    </location>
</feature>
<feature type="region of interest" description="Disordered" evidence="5">
    <location>
        <begin position="182"/>
        <end position="283"/>
    </location>
</feature>
<keyword evidence="4" id="KW-1015">Disulfide bond</keyword>
<feature type="compositionally biased region" description="Low complexity" evidence="5">
    <location>
        <begin position="220"/>
        <end position="232"/>
    </location>
</feature>
<evidence type="ECO:0000259" key="7">
    <source>
        <dbReference type="Pfam" id="PF03045"/>
    </source>
</evidence>
<feature type="domain" description="DAN" evidence="7">
    <location>
        <begin position="82"/>
        <end position="173"/>
    </location>
</feature>
<comment type="subcellular location">
    <subcellularLocation>
        <location evidence="1">Secreted</location>
    </subcellularLocation>
</comment>
<feature type="compositionally biased region" description="Basic residues" evidence="5">
    <location>
        <begin position="240"/>
        <end position="255"/>
    </location>
</feature>
<evidence type="ECO:0000256" key="6">
    <source>
        <dbReference type="SAM" id="SignalP"/>
    </source>
</evidence>
<feature type="region of interest" description="Disordered" evidence="5">
    <location>
        <begin position="346"/>
        <end position="365"/>
    </location>
</feature>
<keyword evidence="3 6" id="KW-0732">Signal</keyword>
<dbReference type="InterPro" id="IPR029034">
    <property type="entry name" value="Cystine-knot_cytokine"/>
</dbReference>
<reference evidence="8" key="1">
    <citation type="submission" date="2013-04" db="EMBL/GenBank/DDBJ databases">
        <authorList>
            <person name="Qu J."/>
            <person name="Murali S.C."/>
            <person name="Bandaranaike D."/>
            <person name="Bellair M."/>
            <person name="Blankenburg K."/>
            <person name="Chao H."/>
            <person name="Dinh H."/>
            <person name="Doddapaneni H."/>
            <person name="Downs B."/>
            <person name="Dugan-Rocha S."/>
            <person name="Elkadiri S."/>
            <person name="Gnanaolivu R.D."/>
            <person name="Hernandez B."/>
            <person name="Javaid M."/>
            <person name="Jayaseelan J.C."/>
            <person name="Lee S."/>
            <person name="Li M."/>
            <person name="Ming W."/>
            <person name="Munidasa M."/>
            <person name="Muniz J."/>
            <person name="Nguyen L."/>
            <person name="Ongeri F."/>
            <person name="Osuji N."/>
            <person name="Pu L.-L."/>
            <person name="Puazo M."/>
            <person name="Qu C."/>
            <person name="Quiroz J."/>
            <person name="Raj R."/>
            <person name="Weissenberger G."/>
            <person name="Xin Y."/>
            <person name="Zou X."/>
            <person name="Han Y."/>
            <person name="Richards S."/>
            <person name="Worley K."/>
            <person name="Muzny D."/>
            <person name="Gibbs R."/>
        </authorList>
    </citation>
    <scope>NUCLEOTIDE SEQUENCE</scope>
    <source>
        <strain evidence="8">Sampled in the wild</strain>
    </source>
</reference>
<dbReference type="EMBL" id="KZ308222">
    <property type="protein sequence ID" value="KAG8225088.1"/>
    <property type="molecule type" value="Genomic_DNA"/>
</dbReference>
<organism evidence="8 9">
    <name type="scientific">Ladona fulva</name>
    <name type="common">Scarce chaser dragonfly</name>
    <name type="synonym">Libellula fulva</name>
    <dbReference type="NCBI Taxonomy" id="123851"/>
    <lineage>
        <taxon>Eukaryota</taxon>
        <taxon>Metazoa</taxon>
        <taxon>Ecdysozoa</taxon>
        <taxon>Arthropoda</taxon>
        <taxon>Hexapoda</taxon>
        <taxon>Insecta</taxon>
        <taxon>Pterygota</taxon>
        <taxon>Palaeoptera</taxon>
        <taxon>Odonata</taxon>
        <taxon>Epiprocta</taxon>
        <taxon>Anisoptera</taxon>
        <taxon>Libelluloidea</taxon>
        <taxon>Libellulidae</taxon>
        <taxon>Ladona</taxon>
    </lineage>
</organism>
<name>A0A8K0K337_LADFU</name>
<dbReference type="OrthoDB" id="8196271at2759"/>
<dbReference type="Proteomes" id="UP000792457">
    <property type="component" value="Unassembled WGS sequence"/>
</dbReference>
<evidence type="ECO:0000256" key="3">
    <source>
        <dbReference type="ARBA" id="ARBA00022729"/>
    </source>
</evidence>